<reference evidence="2 3" key="1">
    <citation type="submission" date="2016-10" db="EMBL/GenBank/DDBJ databases">
        <authorList>
            <person name="de Groot N.N."/>
        </authorList>
    </citation>
    <scope>NUCLEOTIDE SEQUENCE [LARGE SCALE GENOMIC DNA]</scope>
    <source>
        <strain evidence="2 3">DSM 25294</strain>
    </source>
</reference>
<proteinExistence type="predicted"/>
<evidence type="ECO:0000256" key="1">
    <source>
        <dbReference type="SAM" id="SignalP"/>
    </source>
</evidence>
<evidence type="ECO:0000313" key="3">
    <source>
        <dbReference type="Proteomes" id="UP000199382"/>
    </source>
</evidence>
<feature type="signal peptide" evidence="1">
    <location>
        <begin position="1"/>
        <end position="19"/>
    </location>
</feature>
<gene>
    <name evidence="2" type="ORF">SAMN04488026_10799</name>
</gene>
<dbReference type="OrthoDB" id="9812956at2"/>
<dbReference type="EMBL" id="FNEK01000079">
    <property type="protein sequence ID" value="SDL33710.1"/>
    <property type="molecule type" value="Genomic_DNA"/>
</dbReference>
<dbReference type="AlphaFoldDB" id="A0A1G9J848"/>
<dbReference type="InterPro" id="IPR021727">
    <property type="entry name" value="DUF3299"/>
</dbReference>
<accession>A0A1G9J848</accession>
<organism evidence="2 3">
    <name type="scientific">Aliiruegeria lutimaris</name>
    <dbReference type="NCBI Taxonomy" id="571298"/>
    <lineage>
        <taxon>Bacteria</taxon>
        <taxon>Pseudomonadati</taxon>
        <taxon>Pseudomonadota</taxon>
        <taxon>Alphaproteobacteria</taxon>
        <taxon>Rhodobacterales</taxon>
        <taxon>Roseobacteraceae</taxon>
        <taxon>Aliiruegeria</taxon>
    </lineage>
</organism>
<name>A0A1G9J848_9RHOB</name>
<protein>
    <recommendedName>
        <fullName evidence="4">DUF3299 domain-containing protein</fullName>
    </recommendedName>
</protein>
<evidence type="ECO:0008006" key="4">
    <source>
        <dbReference type="Google" id="ProtNLM"/>
    </source>
</evidence>
<dbReference type="STRING" id="571298.SAMN04488026_10799"/>
<dbReference type="RefSeq" id="WP_093163273.1">
    <property type="nucleotide sequence ID" value="NZ_FNEK01000079.1"/>
</dbReference>
<dbReference type="Pfam" id="PF11736">
    <property type="entry name" value="DUF3299"/>
    <property type="match status" value="1"/>
</dbReference>
<keyword evidence="1" id="KW-0732">Signal</keyword>
<sequence>MRLILATAFAIPMGMAMLAAEPARIDFEDLADPAARAFVDPYLEMGPERLNDLRTVVRLGARLAEAELSPEDRQRLEVRRSDAEAALAVSGFDIAALLAQRWTVAQKRREAQIATNPLLEGAAVRLEGYLIPAGTGPDGRGIGYLVPVVGMCSHIPAPPPNELVRLYFEPERGTGSIYLPVSVTGTLRAEASDETIHLLDGMVRMQSLWRLDADTLVAEGPVPTARNTIVAQDPLEVRQAQEINQARSSSIGARKK</sequence>
<dbReference type="Gene3D" id="2.40.50.870">
    <property type="entry name" value="Protein of unknown function (DUF3299)"/>
    <property type="match status" value="1"/>
</dbReference>
<evidence type="ECO:0000313" key="2">
    <source>
        <dbReference type="EMBL" id="SDL33710.1"/>
    </source>
</evidence>
<feature type="chain" id="PRO_5011455768" description="DUF3299 domain-containing protein" evidence="1">
    <location>
        <begin position="20"/>
        <end position="256"/>
    </location>
</feature>
<dbReference type="Proteomes" id="UP000199382">
    <property type="component" value="Unassembled WGS sequence"/>
</dbReference>
<keyword evidence="3" id="KW-1185">Reference proteome</keyword>